<evidence type="ECO:0000313" key="3">
    <source>
        <dbReference type="EMBL" id="OBS73573.1"/>
    </source>
</evidence>
<dbReference type="AlphaFoldDB" id="A0A1A6H4Q5"/>
<name>A0A1A6H4Q5_NEOLE</name>
<dbReference type="GO" id="GO:0007018">
    <property type="term" value="P:microtubule-based movement"/>
    <property type="evidence" value="ECO:0007669"/>
    <property type="project" value="InterPro"/>
</dbReference>
<accession>A0A1A6H4Q5</accession>
<dbReference type="Proteomes" id="UP000092124">
    <property type="component" value="Unassembled WGS sequence"/>
</dbReference>
<protein>
    <recommendedName>
        <fullName evidence="5">Dynein heavy chain hydrolytic ATP-binding dynein motor region domain-containing protein</fullName>
    </recommendedName>
</protein>
<dbReference type="InterPro" id="IPR043157">
    <property type="entry name" value="Dynein_AAA1S"/>
</dbReference>
<dbReference type="GO" id="GO:0005524">
    <property type="term" value="F:ATP binding"/>
    <property type="evidence" value="ECO:0007669"/>
    <property type="project" value="InterPro"/>
</dbReference>
<comment type="caution">
    <text evidence="3">The sequence shown here is derived from an EMBL/GenBank/DDBJ whole genome shotgun (WGS) entry which is preliminary data.</text>
</comment>
<dbReference type="Pfam" id="PF12774">
    <property type="entry name" value="AAA_6"/>
    <property type="match status" value="2"/>
</dbReference>
<dbReference type="GO" id="GO:0030286">
    <property type="term" value="C:dynein complex"/>
    <property type="evidence" value="ECO:0007669"/>
    <property type="project" value="InterPro"/>
</dbReference>
<feature type="domain" description="Dynein heavy chain AAA 5 extension" evidence="2">
    <location>
        <begin position="222"/>
        <end position="259"/>
    </location>
</feature>
<dbReference type="InterPro" id="IPR035699">
    <property type="entry name" value="AAA_6"/>
</dbReference>
<reference evidence="3 4" key="1">
    <citation type="submission" date="2016-06" db="EMBL/GenBank/DDBJ databases">
        <title>The Draft Genome Sequence and Annotation of the Desert Woodrat Neotoma lepida.</title>
        <authorList>
            <person name="Campbell M."/>
            <person name="Oakeson K.F."/>
            <person name="Yandell M."/>
            <person name="Halpert J.R."/>
            <person name="Dearing D."/>
        </authorList>
    </citation>
    <scope>NUCLEOTIDE SEQUENCE [LARGE SCALE GENOMIC DNA]</scope>
    <source>
        <strain evidence="3">417</strain>
        <tissue evidence="3">Liver</tissue>
    </source>
</reference>
<feature type="domain" description="Dynein heavy chain hydrolytic ATP-binding dynein motor region" evidence="1">
    <location>
        <begin position="1"/>
        <end position="75"/>
    </location>
</feature>
<dbReference type="InterPro" id="IPR026983">
    <property type="entry name" value="DHC"/>
</dbReference>
<dbReference type="Gene3D" id="1.10.8.710">
    <property type="match status" value="1"/>
</dbReference>
<evidence type="ECO:0000259" key="2">
    <source>
        <dbReference type="Pfam" id="PF17852"/>
    </source>
</evidence>
<gene>
    <name evidence="3" type="ORF">A6R68_15889</name>
</gene>
<organism evidence="3 4">
    <name type="scientific">Neotoma lepida</name>
    <name type="common">Desert woodrat</name>
    <dbReference type="NCBI Taxonomy" id="56216"/>
    <lineage>
        <taxon>Eukaryota</taxon>
        <taxon>Metazoa</taxon>
        <taxon>Chordata</taxon>
        <taxon>Craniata</taxon>
        <taxon>Vertebrata</taxon>
        <taxon>Euteleostomi</taxon>
        <taxon>Mammalia</taxon>
        <taxon>Eutheria</taxon>
        <taxon>Euarchontoglires</taxon>
        <taxon>Glires</taxon>
        <taxon>Rodentia</taxon>
        <taxon>Myomorpha</taxon>
        <taxon>Muroidea</taxon>
        <taxon>Cricetidae</taxon>
        <taxon>Neotominae</taxon>
        <taxon>Neotoma</taxon>
    </lineage>
</organism>
<dbReference type="InterPro" id="IPR027417">
    <property type="entry name" value="P-loop_NTPase"/>
</dbReference>
<dbReference type="Gene3D" id="3.40.50.300">
    <property type="entry name" value="P-loop containing nucleotide triphosphate hydrolases"/>
    <property type="match status" value="2"/>
</dbReference>
<proteinExistence type="predicted"/>
<evidence type="ECO:0008006" key="5">
    <source>
        <dbReference type="Google" id="ProtNLM"/>
    </source>
</evidence>
<sequence length="265" mass="30252">MNPGYAGRSELPDNLKALFRTVAMMVPDYAMIAEIVLYSCGFVTARPLSIKIVATYRLCSEQLSSQHHYDYGMRAGITSDLFPGVKLPKPDYNDLLAAIKDNCTAMNLQMTKFFSEKILQIYEMMITPDRKWLIFDGPVDAVWIENMNTVLDDNKKLCLMSGEIIQMSPQMNLIFEPMDLEVASPATEACHFRSSEMTSPGELSHDNRKALELRRLFLLISQELSPTSDTNLVRSLMNLIDCFMDDFTDENKQKERNDRETFSLL</sequence>
<dbReference type="InterPro" id="IPR041466">
    <property type="entry name" value="Dynein_AAA5_ext"/>
</dbReference>
<evidence type="ECO:0000259" key="1">
    <source>
        <dbReference type="Pfam" id="PF12774"/>
    </source>
</evidence>
<dbReference type="EMBL" id="LZPO01045299">
    <property type="protein sequence ID" value="OBS73573.1"/>
    <property type="molecule type" value="Genomic_DNA"/>
</dbReference>
<dbReference type="GO" id="GO:0051959">
    <property type="term" value="F:dynein light intermediate chain binding"/>
    <property type="evidence" value="ECO:0007669"/>
    <property type="project" value="InterPro"/>
</dbReference>
<dbReference type="Pfam" id="PF17852">
    <property type="entry name" value="Dynein_AAA_lid"/>
    <property type="match status" value="1"/>
</dbReference>
<dbReference type="PANTHER" id="PTHR45703">
    <property type="entry name" value="DYNEIN HEAVY CHAIN"/>
    <property type="match status" value="1"/>
</dbReference>
<dbReference type="PANTHER" id="PTHR45703:SF1">
    <property type="entry name" value="DYNEINS HEAVY CHAIN"/>
    <property type="match status" value="1"/>
</dbReference>
<dbReference type="OrthoDB" id="5593012at2759"/>
<feature type="domain" description="Dynein heavy chain hydrolytic ATP-binding dynein motor region" evidence="1">
    <location>
        <begin position="76"/>
        <end position="127"/>
    </location>
</feature>
<dbReference type="STRING" id="56216.A0A1A6H4Q5"/>
<evidence type="ECO:0000313" key="4">
    <source>
        <dbReference type="Proteomes" id="UP000092124"/>
    </source>
</evidence>
<keyword evidence="4" id="KW-1185">Reference proteome</keyword>
<dbReference type="GO" id="GO:0045505">
    <property type="term" value="F:dynein intermediate chain binding"/>
    <property type="evidence" value="ECO:0007669"/>
    <property type="project" value="InterPro"/>
</dbReference>
<feature type="non-terminal residue" evidence="3">
    <location>
        <position position="265"/>
    </location>
</feature>